<proteinExistence type="predicted"/>
<sequence length="49" mass="5107">MWLGVALAATVMALAWVAGQVGQPIDLDKVFNEGMVAGADLCTGTKETR</sequence>
<name>A0A0E3BYI4_9BURK</name>
<keyword evidence="2" id="KW-1185">Reference proteome</keyword>
<comment type="caution">
    <text evidence="1">The sequence shown here is derived from an EMBL/GenBank/DDBJ whole genome shotgun (WGS) entry which is preliminary data.</text>
</comment>
<evidence type="ECO:0000313" key="1">
    <source>
        <dbReference type="EMBL" id="KGH08839.1"/>
    </source>
</evidence>
<dbReference type="Proteomes" id="UP000029549">
    <property type="component" value="Unassembled WGS sequence"/>
</dbReference>
<evidence type="ECO:0000313" key="2">
    <source>
        <dbReference type="Proteomes" id="UP000029549"/>
    </source>
</evidence>
<organism evidence="1 2">
    <name type="scientific">Comamonas thiooxydans</name>
    <dbReference type="NCBI Taxonomy" id="363952"/>
    <lineage>
        <taxon>Bacteria</taxon>
        <taxon>Pseudomonadati</taxon>
        <taxon>Pseudomonadota</taxon>
        <taxon>Betaproteobacteria</taxon>
        <taxon>Burkholderiales</taxon>
        <taxon>Comamonadaceae</taxon>
        <taxon>Comamonas</taxon>
    </lineage>
</organism>
<dbReference type="EMBL" id="AWTP01000122">
    <property type="protein sequence ID" value="KGH08839.1"/>
    <property type="molecule type" value="Genomic_DNA"/>
</dbReference>
<reference evidence="1 2" key="1">
    <citation type="submission" date="2013-09" db="EMBL/GenBank/DDBJ databases">
        <title>High correlation between genotypes and phenotypes of environmental bacteria Comamonas testosteroni strains.</title>
        <authorList>
            <person name="Liu L."/>
            <person name="Zhu W."/>
            <person name="Xia X."/>
            <person name="Xu B."/>
            <person name="Luo M."/>
            <person name="Wang G."/>
        </authorList>
    </citation>
    <scope>NUCLEOTIDE SEQUENCE [LARGE SCALE GENOMIC DNA]</scope>
    <source>
        <strain evidence="1 2">DF2</strain>
    </source>
</reference>
<accession>A0A0E3BYI4</accession>
<protein>
    <submittedName>
        <fullName evidence="1">Uncharacterized protein</fullName>
    </submittedName>
</protein>
<dbReference type="AlphaFoldDB" id="A0A0E3BYI4"/>
<gene>
    <name evidence="1" type="ORF">P608_17660</name>
</gene>